<accession>A0A1G9XWC1</accession>
<keyword evidence="5" id="KW-0547">Nucleotide-binding</keyword>
<comment type="subcellular location">
    <subcellularLocation>
        <location evidence="1">Cell membrane</location>
        <topology evidence="1">Peripheral membrane protein</topology>
    </subcellularLocation>
</comment>
<evidence type="ECO:0000256" key="6">
    <source>
        <dbReference type="ARBA" id="ARBA00022840"/>
    </source>
</evidence>
<keyword evidence="2" id="KW-0813">Transport</keyword>
<keyword evidence="9" id="KW-0472">Membrane</keyword>
<dbReference type="InterPro" id="IPR003593">
    <property type="entry name" value="AAA+_ATPase"/>
</dbReference>
<dbReference type="Pfam" id="PF11575">
    <property type="entry name" value="FhuF_C"/>
    <property type="match status" value="1"/>
</dbReference>
<dbReference type="SUPFAM" id="SSF52540">
    <property type="entry name" value="P-loop containing nucleoside triphosphate hydrolases"/>
    <property type="match status" value="1"/>
</dbReference>
<dbReference type="AlphaFoldDB" id="A0A1G9XWC1"/>
<keyword evidence="8" id="KW-0406">Ion transport</keyword>
<dbReference type="Proteomes" id="UP000199682">
    <property type="component" value="Unassembled WGS sequence"/>
</dbReference>
<protein>
    <submittedName>
        <fullName evidence="11">Iron complex transport system ATP-binding protein</fullName>
    </submittedName>
</protein>
<sequence>MSLLLRDLAVGYRKRTVLSGLDAEAKRGELTVLLGPNGVGKSTLLRTLAGLQPSLGGVMHLDGADLDGLSHTDRARRMAVVLTDRVSPGLLTARELVGFGRHPHTGFTGALTEHDRGIVDWAIDAVAATHLAGRDVGELSDGERQRVLTARALAQEPGLLLLDEPSAFLDAPSRVALTGLLRKLASERDLAIVVSTHELELALRVADAVWLLDRDGVLHTGPPEQLALDGLISATFDTDELKFDLTAGTFVLRSAATRTCRVLGADGVVLERALTRTGWTPSAGGAADAEIRQTANGYLCLADGKTADLPDVAAVVSWARAQSDPVVRRADPADVAAALAQASAFSPYFVVGDTPGRTLHSIYADRDAVAEAVRRTGLRLGVTEQRVAASTWQFGLAARLWSIALGTVVTGNLVPDLDRLCYQLDDDASVRLSLPEPGGWTAPDLTALLTRIMIDEHLRPMCEGLRAVVPVAEGLLWGNAAAALRGALRLAPTDLGDRLIATPVLANALSPNGIRRSCCLFYRTPTSGTCGDCPLDGAAVVTMKESTA</sequence>
<name>A0A1G9XWC1_9PSEU</name>
<evidence type="ECO:0000256" key="9">
    <source>
        <dbReference type="ARBA" id="ARBA00023136"/>
    </source>
</evidence>
<proteinExistence type="predicted"/>
<dbReference type="InterPro" id="IPR051535">
    <property type="entry name" value="Siderophore_ABC-ATPase"/>
</dbReference>
<dbReference type="Pfam" id="PF00005">
    <property type="entry name" value="ABC_tran"/>
    <property type="match status" value="1"/>
</dbReference>
<dbReference type="PANTHER" id="PTHR42771">
    <property type="entry name" value="IRON(3+)-HYDROXAMATE IMPORT ATP-BINDING PROTEIN FHUC"/>
    <property type="match status" value="1"/>
</dbReference>
<dbReference type="PROSITE" id="PS50893">
    <property type="entry name" value="ABC_TRANSPORTER_2"/>
    <property type="match status" value="1"/>
</dbReference>
<dbReference type="GO" id="GO:0051537">
    <property type="term" value="F:2 iron, 2 sulfur cluster binding"/>
    <property type="evidence" value="ECO:0007669"/>
    <property type="project" value="InterPro"/>
</dbReference>
<dbReference type="PANTHER" id="PTHR42771:SF2">
    <property type="entry name" value="IRON(3+)-HYDROXAMATE IMPORT ATP-BINDING PROTEIN FHUC"/>
    <property type="match status" value="1"/>
</dbReference>
<evidence type="ECO:0000313" key="12">
    <source>
        <dbReference type="Proteomes" id="UP000199682"/>
    </source>
</evidence>
<dbReference type="EMBL" id="FNET01000031">
    <property type="protein sequence ID" value="SDN00736.1"/>
    <property type="molecule type" value="Genomic_DNA"/>
</dbReference>
<dbReference type="InterPro" id="IPR024726">
    <property type="entry name" value="FhuF_C"/>
</dbReference>
<dbReference type="GO" id="GO:0006826">
    <property type="term" value="P:iron ion transport"/>
    <property type="evidence" value="ECO:0007669"/>
    <property type="project" value="UniProtKB-KW"/>
</dbReference>
<keyword evidence="7" id="KW-0408">Iron</keyword>
<dbReference type="InterPro" id="IPR003439">
    <property type="entry name" value="ABC_transporter-like_ATP-bd"/>
</dbReference>
<dbReference type="CDD" id="cd03214">
    <property type="entry name" value="ABC_Iron-Siderophores_B12_Hemin"/>
    <property type="match status" value="1"/>
</dbReference>
<evidence type="ECO:0000256" key="8">
    <source>
        <dbReference type="ARBA" id="ARBA00023065"/>
    </source>
</evidence>
<evidence type="ECO:0000256" key="2">
    <source>
        <dbReference type="ARBA" id="ARBA00022448"/>
    </source>
</evidence>
<feature type="domain" description="ABC transporter" evidence="10">
    <location>
        <begin position="3"/>
        <end position="239"/>
    </location>
</feature>
<evidence type="ECO:0000256" key="5">
    <source>
        <dbReference type="ARBA" id="ARBA00022741"/>
    </source>
</evidence>
<dbReference type="RefSeq" id="WP_090014711.1">
    <property type="nucleotide sequence ID" value="NZ_FNET01000031.1"/>
</dbReference>
<keyword evidence="3" id="KW-1003">Cell membrane</keyword>
<evidence type="ECO:0000313" key="11">
    <source>
        <dbReference type="EMBL" id="SDN00736.1"/>
    </source>
</evidence>
<evidence type="ECO:0000256" key="4">
    <source>
        <dbReference type="ARBA" id="ARBA00022496"/>
    </source>
</evidence>
<evidence type="ECO:0000256" key="3">
    <source>
        <dbReference type="ARBA" id="ARBA00022475"/>
    </source>
</evidence>
<dbReference type="InterPro" id="IPR027417">
    <property type="entry name" value="P-loop_NTPase"/>
</dbReference>
<dbReference type="Gene3D" id="3.40.50.300">
    <property type="entry name" value="P-loop containing nucleotide triphosphate hydrolases"/>
    <property type="match status" value="1"/>
</dbReference>
<organism evidence="11 12">
    <name type="scientific">Lentzea albidocapillata subsp. violacea</name>
    <dbReference type="NCBI Taxonomy" id="128104"/>
    <lineage>
        <taxon>Bacteria</taxon>
        <taxon>Bacillati</taxon>
        <taxon>Actinomycetota</taxon>
        <taxon>Actinomycetes</taxon>
        <taxon>Pseudonocardiales</taxon>
        <taxon>Pseudonocardiaceae</taxon>
        <taxon>Lentzea</taxon>
    </lineage>
</organism>
<gene>
    <name evidence="11" type="ORF">SAMN04488074_13157</name>
</gene>
<dbReference type="GO" id="GO:0005524">
    <property type="term" value="F:ATP binding"/>
    <property type="evidence" value="ECO:0007669"/>
    <property type="project" value="UniProtKB-KW"/>
</dbReference>
<dbReference type="GO" id="GO:0005886">
    <property type="term" value="C:plasma membrane"/>
    <property type="evidence" value="ECO:0007669"/>
    <property type="project" value="UniProtKB-SubCell"/>
</dbReference>
<keyword evidence="4" id="KW-0410">Iron transport</keyword>
<keyword evidence="6 11" id="KW-0067">ATP-binding</keyword>
<reference evidence="12" key="1">
    <citation type="submission" date="2016-10" db="EMBL/GenBank/DDBJ databases">
        <authorList>
            <person name="Varghese N."/>
            <person name="Submissions S."/>
        </authorList>
    </citation>
    <scope>NUCLEOTIDE SEQUENCE [LARGE SCALE GENOMIC DNA]</scope>
    <source>
        <strain evidence="12">DSM 44796</strain>
    </source>
</reference>
<evidence type="ECO:0000256" key="1">
    <source>
        <dbReference type="ARBA" id="ARBA00004202"/>
    </source>
</evidence>
<evidence type="ECO:0000256" key="7">
    <source>
        <dbReference type="ARBA" id="ARBA00023004"/>
    </source>
</evidence>
<evidence type="ECO:0000259" key="10">
    <source>
        <dbReference type="PROSITE" id="PS50893"/>
    </source>
</evidence>
<dbReference type="SMART" id="SM00382">
    <property type="entry name" value="AAA"/>
    <property type="match status" value="1"/>
</dbReference>
<dbReference type="GO" id="GO:0016887">
    <property type="term" value="F:ATP hydrolysis activity"/>
    <property type="evidence" value="ECO:0007669"/>
    <property type="project" value="InterPro"/>
</dbReference>